<dbReference type="RefSeq" id="XP_067803459.1">
    <property type="nucleotide sequence ID" value="XM_067946895.1"/>
</dbReference>
<evidence type="ECO:0000313" key="1">
    <source>
        <dbReference type="EMBL" id="KAK2196617.1"/>
    </source>
</evidence>
<proteinExistence type="predicted"/>
<dbReference type="KEGG" id="bdw:94336163"/>
<name>A0AAD9UP82_9APIC</name>
<organism evidence="1 2">
    <name type="scientific">Babesia duncani</name>
    <dbReference type="NCBI Taxonomy" id="323732"/>
    <lineage>
        <taxon>Eukaryota</taxon>
        <taxon>Sar</taxon>
        <taxon>Alveolata</taxon>
        <taxon>Apicomplexa</taxon>
        <taxon>Aconoidasida</taxon>
        <taxon>Piroplasmida</taxon>
        <taxon>Babesiidae</taxon>
        <taxon>Babesia</taxon>
    </lineage>
</organism>
<sequence length="291" mass="33992">MWNNSEDDITLWARDISRAIDSSDGPSLAFHLRARNDRLINTMFIGYTEDSIEQLCSNHFSKYNYSFGDAMCHLLTEYLKIYFSLSSGDIQWDQVLKRAFRLLDLWMDIYLNSELRNYHWLVPALHSMCNFINRIGTFADRANMAAGGVHETDDDEGKDKYMKQVLSNVRSKMGRVRGDDTRHSALRGPLINYRYYLGKLHMQKEEYHVAYSRVLDCCSLRPWKNTSDAIIGKVQVSILNLLYSRLMHYYDIVETIKIGDGTYSEILTREGTILCVEQLKYLVYRTLIRKV</sequence>
<evidence type="ECO:0000313" key="2">
    <source>
        <dbReference type="Proteomes" id="UP001214638"/>
    </source>
</evidence>
<keyword evidence="2" id="KW-1185">Reference proteome</keyword>
<accession>A0AAD9UP82</accession>
<dbReference type="EMBL" id="JALLKP010000002">
    <property type="protein sequence ID" value="KAK2196617.1"/>
    <property type="molecule type" value="Genomic_DNA"/>
</dbReference>
<reference evidence="1" key="1">
    <citation type="journal article" date="2023" name="Nat. Microbiol.">
        <title>Babesia duncani multi-omics identifies virulence factors and drug targets.</title>
        <authorList>
            <person name="Singh P."/>
            <person name="Lonardi S."/>
            <person name="Liang Q."/>
            <person name="Vydyam P."/>
            <person name="Khabirova E."/>
            <person name="Fang T."/>
            <person name="Gihaz S."/>
            <person name="Thekkiniath J."/>
            <person name="Munshi M."/>
            <person name="Abel S."/>
            <person name="Ciampossin L."/>
            <person name="Batugedara G."/>
            <person name="Gupta M."/>
            <person name="Lu X.M."/>
            <person name="Lenz T."/>
            <person name="Chakravarty S."/>
            <person name="Cornillot E."/>
            <person name="Hu Y."/>
            <person name="Ma W."/>
            <person name="Gonzalez L.M."/>
            <person name="Sanchez S."/>
            <person name="Estrada K."/>
            <person name="Sanchez-Flores A."/>
            <person name="Montero E."/>
            <person name="Harb O.S."/>
            <person name="Le Roch K.G."/>
            <person name="Mamoun C.B."/>
        </authorList>
    </citation>
    <scope>NUCLEOTIDE SEQUENCE</scope>
    <source>
        <strain evidence="1">WA1</strain>
    </source>
</reference>
<dbReference type="Proteomes" id="UP001214638">
    <property type="component" value="Unassembled WGS sequence"/>
</dbReference>
<comment type="caution">
    <text evidence="1">The sequence shown here is derived from an EMBL/GenBank/DDBJ whole genome shotgun (WGS) entry which is preliminary data.</text>
</comment>
<gene>
    <name evidence="1" type="ORF">BdWA1_001865</name>
</gene>
<protein>
    <submittedName>
        <fullName evidence="1">Uncharacterized protein</fullName>
    </submittedName>
</protein>
<dbReference type="GeneID" id="94336163"/>
<dbReference type="AlphaFoldDB" id="A0AAD9UP82"/>